<reference evidence="1" key="1">
    <citation type="submission" date="2023-03" db="UniProtKB">
        <authorList>
            <consortium name="EnsemblPlants"/>
        </authorList>
    </citation>
    <scope>IDENTIFICATION</scope>
</reference>
<accession>A0A9I9E2D6</accession>
<name>A0A9I9E2D6_CUCME</name>
<sequence length="130" mass="14243">MYSRDEIYREGRSESSRVGVCCMGRHGMGCRGMGRRDVGRSEQIATWVVRNRSRCGSCGMNRLEQIAASSSVGRRGMGHPALGLRDVDVGRRRGSSRVEWVFARRGVGLRGVDSVFAACRRGSSQQSSAS</sequence>
<organism evidence="1">
    <name type="scientific">Cucumis melo</name>
    <name type="common">Muskmelon</name>
    <dbReference type="NCBI Taxonomy" id="3656"/>
    <lineage>
        <taxon>Eukaryota</taxon>
        <taxon>Viridiplantae</taxon>
        <taxon>Streptophyta</taxon>
        <taxon>Embryophyta</taxon>
        <taxon>Tracheophyta</taxon>
        <taxon>Spermatophyta</taxon>
        <taxon>Magnoliopsida</taxon>
        <taxon>eudicotyledons</taxon>
        <taxon>Gunneridae</taxon>
        <taxon>Pentapetalae</taxon>
        <taxon>rosids</taxon>
        <taxon>fabids</taxon>
        <taxon>Cucurbitales</taxon>
        <taxon>Cucurbitaceae</taxon>
        <taxon>Benincaseae</taxon>
        <taxon>Cucumis</taxon>
    </lineage>
</organism>
<dbReference type="EnsemblPlants" id="MELO3C027285.2.1">
    <property type="protein sequence ID" value="MELO3C027285.2.1"/>
    <property type="gene ID" value="MELO3C027285.2"/>
</dbReference>
<dbReference type="Gramene" id="MELO3C027285.2.1">
    <property type="protein sequence ID" value="MELO3C027285.2.1"/>
    <property type="gene ID" value="MELO3C027285.2"/>
</dbReference>
<proteinExistence type="predicted"/>
<protein>
    <submittedName>
        <fullName evidence="1">Uncharacterized protein</fullName>
    </submittedName>
</protein>
<dbReference type="AlphaFoldDB" id="A0A9I9E2D6"/>
<evidence type="ECO:0000313" key="1">
    <source>
        <dbReference type="EnsemblPlants" id="MELO3C027285.2.1"/>
    </source>
</evidence>